<name>A0A8X6G556_TRICU</name>
<dbReference type="Proteomes" id="UP000887116">
    <property type="component" value="Unassembled WGS sequence"/>
</dbReference>
<evidence type="ECO:0000313" key="2">
    <source>
        <dbReference type="Proteomes" id="UP000887116"/>
    </source>
</evidence>
<reference evidence="1" key="1">
    <citation type="submission" date="2020-07" db="EMBL/GenBank/DDBJ databases">
        <title>Multicomponent nature underlies the extraordinary mechanical properties of spider dragline silk.</title>
        <authorList>
            <person name="Kono N."/>
            <person name="Nakamura H."/>
            <person name="Mori M."/>
            <person name="Yoshida Y."/>
            <person name="Ohtoshi R."/>
            <person name="Malay A.D."/>
            <person name="Moran D.A.P."/>
            <person name="Tomita M."/>
            <person name="Numata K."/>
            <person name="Arakawa K."/>
        </authorList>
    </citation>
    <scope>NUCLEOTIDE SEQUENCE</scope>
</reference>
<keyword evidence="2" id="KW-1185">Reference proteome</keyword>
<gene>
    <name evidence="1" type="ORF">TNCT_19201</name>
</gene>
<organism evidence="1 2">
    <name type="scientific">Trichonephila clavata</name>
    <name type="common">Joro spider</name>
    <name type="synonym">Nephila clavata</name>
    <dbReference type="NCBI Taxonomy" id="2740835"/>
    <lineage>
        <taxon>Eukaryota</taxon>
        <taxon>Metazoa</taxon>
        <taxon>Ecdysozoa</taxon>
        <taxon>Arthropoda</taxon>
        <taxon>Chelicerata</taxon>
        <taxon>Arachnida</taxon>
        <taxon>Araneae</taxon>
        <taxon>Araneomorphae</taxon>
        <taxon>Entelegynae</taxon>
        <taxon>Araneoidea</taxon>
        <taxon>Nephilidae</taxon>
        <taxon>Trichonephila</taxon>
    </lineage>
</organism>
<dbReference type="EMBL" id="BMAO01014664">
    <property type="protein sequence ID" value="GFQ96356.1"/>
    <property type="molecule type" value="Genomic_DNA"/>
</dbReference>
<proteinExistence type="predicted"/>
<sequence length="162" mass="18239">MNKSGVNDDLTLWSTGEDVAPLERVMNRAEWANEKEISINSDTILFELFIMSAKQHDVNLKRKNQSLLRTNGATCLGTKVLNWIKQKKKKIVKRVYQVKMYSSEFTHSTFDYGVVSFITASGSTLSRLNITQNRALRLATGASFSVLTATVKLAYSTWLIAI</sequence>
<accession>A0A8X6G556</accession>
<comment type="caution">
    <text evidence="1">The sequence shown here is derived from an EMBL/GenBank/DDBJ whole genome shotgun (WGS) entry which is preliminary data.</text>
</comment>
<dbReference type="AlphaFoldDB" id="A0A8X6G556"/>
<evidence type="ECO:0000313" key="1">
    <source>
        <dbReference type="EMBL" id="GFQ96356.1"/>
    </source>
</evidence>
<protein>
    <submittedName>
        <fullName evidence="1">Uncharacterized protein</fullName>
    </submittedName>
</protein>